<evidence type="ECO:0000313" key="4">
    <source>
        <dbReference type="Proteomes" id="UP000287171"/>
    </source>
</evidence>
<reference evidence="4" key="1">
    <citation type="submission" date="2018-12" db="EMBL/GenBank/DDBJ databases">
        <title>Tengunoibacter tsumagoiensis gen. nov., sp. nov., Dictyobacter kobayashii sp. nov., D. alpinus sp. nov., and D. joshuensis sp. nov. and description of Dictyobacteraceae fam. nov. within the order Ktedonobacterales isolated from Tengu-no-mugimeshi.</title>
        <authorList>
            <person name="Wang C.M."/>
            <person name="Zheng Y."/>
            <person name="Sakai Y."/>
            <person name="Toyoda A."/>
            <person name="Minakuchi Y."/>
            <person name="Abe K."/>
            <person name="Yokota A."/>
            <person name="Yabe S."/>
        </authorList>
    </citation>
    <scope>NUCLEOTIDE SEQUENCE [LARGE SCALE GENOMIC DNA]</scope>
    <source>
        <strain evidence="4">Uno16</strain>
    </source>
</reference>
<dbReference type="Gene3D" id="3.40.50.2000">
    <property type="entry name" value="Glycogen Phosphorylase B"/>
    <property type="match status" value="2"/>
</dbReference>
<dbReference type="GO" id="GO:0016757">
    <property type="term" value="F:glycosyltransferase activity"/>
    <property type="evidence" value="ECO:0007669"/>
    <property type="project" value="TreeGrafter"/>
</dbReference>
<protein>
    <recommendedName>
        <fullName evidence="2">Glycosyltransferase subfamily 4-like N-terminal domain-containing protein</fullName>
    </recommendedName>
</protein>
<dbReference type="PANTHER" id="PTHR46401:SF2">
    <property type="entry name" value="GLYCOSYLTRANSFERASE WBBK-RELATED"/>
    <property type="match status" value="1"/>
</dbReference>
<dbReference type="GO" id="GO:0009103">
    <property type="term" value="P:lipopolysaccharide biosynthetic process"/>
    <property type="evidence" value="ECO:0007669"/>
    <property type="project" value="TreeGrafter"/>
</dbReference>
<dbReference type="PANTHER" id="PTHR46401">
    <property type="entry name" value="GLYCOSYLTRANSFERASE WBBK-RELATED"/>
    <property type="match status" value="1"/>
</dbReference>
<comment type="caution">
    <text evidence="3">The sequence shown here is derived from an EMBL/GenBank/DDBJ whole genome shotgun (WGS) entry which is preliminary data.</text>
</comment>
<keyword evidence="4" id="KW-1185">Reference proteome</keyword>
<dbReference type="Pfam" id="PF13692">
    <property type="entry name" value="Glyco_trans_1_4"/>
    <property type="match status" value="1"/>
</dbReference>
<dbReference type="OrthoDB" id="9797829at2"/>
<dbReference type="AlphaFoldDB" id="A0A402B209"/>
<sequence>MSKQTASPFRVLMVTGIYPTAEKPHAGTFVRSQVDSLREAGLEVDVLHPKVGMPSPLRYASAIWQIWRASLSRRYNVINGQYGLWCVICRLQWTTPVVAAYLGDDILGTVTAKGGHSFKGNFVAMLSRQLCYWVEAVTVKSEQMKRAARGPQQKIYVIPDGVNFAQFHPVPRSEIRAELGWDQDKYYVLFSNNPRIPVKNFALAKAAVERVREKGVDIELVVATGLPHETVVKYMNASNALILSSHAEGSPNVVKEAMACNVPVVGTDVGDVRDVIEHTAGCTVCTPNNVEEMASGIEVALAHTERTTGRADTQHLDGSVIAQRIIDVYEKATKMKIPRQPVATTPEKETAYAQE</sequence>
<evidence type="ECO:0000313" key="3">
    <source>
        <dbReference type="EMBL" id="GCE25385.1"/>
    </source>
</evidence>
<feature type="domain" description="Glycosyltransferase subfamily 4-like N-terminal" evidence="2">
    <location>
        <begin position="44"/>
        <end position="164"/>
    </location>
</feature>
<accession>A0A402B209</accession>
<name>A0A402B209_9CHLR</name>
<organism evidence="3 4">
    <name type="scientific">Dictyobacter alpinus</name>
    <dbReference type="NCBI Taxonomy" id="2014873"/>
    <lineage>
        <taxon>Bacteria</taxon>
        <taxon>Bacillati</taxon>
        <taxon>Chloroflexota</taxon>
        <taxon>Ktedonobacteria</taxon>
        <taxon>Ktedonobacterales</taxon>
        <taxon>Dictyobacteraceae</taxon>
        <taxon>Dictyobacter</taxon>
    </lineage>
</organism>
<keyword evidence="1" id="KW-0808">Transferase</keyword>
<dbReference type="SUPFAM" id="SSF53756">
    <property type="entry name" value="UDP-Glycosyltransferase/glycogen phosphorylase"/>
    <property type="match status" value="1"/>
</dbReference>
<gene>
    <name evidence="3" type="ORF">KDA_08690</name>
</gene>
<proteinExistence type="predicted"/>
<dbReference type="RefSeq" id="WP_126625974.1">
    <property type="nucleotide sequence ID" value="NZ_BIFT01000001.1"/>
</dbReference>
<evidence type="ECO:0000259" key="2">
    <source>
        <dbReference type="Pfam" id="PF13439"/>
    </source>
</evidence>
<dbReference type="InterPro" id="IPR028098">
    <property type="entry name" value="Glyco_trans_4-like_N"/>
</dbReference>
<dbReference type="Pfam" id="PF13439">
    <property type="entry name" value="Glyco_transf_4"/>
    <property type="match status" value="1"/>
</dbReference>
<dbReference type="Proteomes" id="UP000287171">
    <property type="component" value="Unassembled WGS sequence"/>
</dbReference>
<evidence type="ECO:0000256" key="1">
    <source>
        <dbReference type="ARBA" id="ARBA00022679"/>
    </source>
</evidence>
<dbReference type="EMBL" id="BIFT01000001">
    <property type="protein sequence ID" value="GCE25385.1"/>
    <property type="molecule type" value="Genomic_DNA"/>
</dbReference>